<dbReference type="AlphaFoldDB" id="A0A3P8B918"/>
<name>A0A3P8B918_HELPZ</name>
<dbReference type="EMBL" id="UZAH01031086">
    <property type="protein sequence ID" value="VDP13800.1"/>
    <property type="molecule type" value="Genomic_DNA"/>
</dbReference>
<evidence type="ECO:0000313" key="2">
    <source>
        <dbReference type="Proteomes" id="UP000050761"/>
    </source>
</evidence>
<dbReference type="OrthoDB" id="10607331at2759"/>
<sequence>MTNNVKSAFVVPSELHRCGADFEVSRLQWPWFLCFPVNGPLGVVLQAPAGSGAAIAAGANRAQPPANILPLIIVIVFLSLEMNQIERPPGILANALWEIRTGQNGKDPPVPPIRRRAHSMEGRRGLLAVALKEMNATLKELEADREQQSTRIGILGTALEEMKSTTYKRPETQEKIRPKSANHKGMIALLLENQDEEELEKLGMKVCQAFLERSVEILYMAKQDQWQAIESELNSKQRSDFSMADQRVNHILTVSIRQGLGVAPIADKLSQARVRWYGGVLRANDDTVRKIGFNIDVPGKRPKGRIKQRRLNTLPMNSKEAGFHPDQAFDRAKWRHHTRGPLF</sequence>
<reference evidence="1 2" key="1">
    <citation type="submission" date="2018-11" db="EMBL/GenBank/DDBJ databases">
        <authorList>
            <consortium name="Pathogen Informatics"/>
        </authorList>
    </citation>
    <scope>NUCLEOTIDE SEQUENCE [LARGE SCALE GENOMIC DNA]</scope>
</reference>
<dbReference type="Proteomes" id="UP000050761">
    <property type="component" value="Unassembled WGS sequence"/>
</dbReference>
<evidence type="ECO:0000313" key="1">
    <source>
        <dbReference type="EMBL" id="VDP13800.1"/>
    </source>
</evidence>
<keyword evidence="2" id="KW-1185">Reference proteome</keyword>
<reference evidence="3" key="2">
    <citation type="submission" date="2019-09" db="UniProtKB">
        <authorList>
            <consortium name="WormBaseParasite"/>
        </authorList>
    </citation>
    <scope>IDENTIFICATION</scope>
</reference>
<organism evidence="1">
    <name type="scientific">Heligmosomoides polygyrus</name>
    <name type="common">Parasitic roundworm</name>
    <dbReference type="NCBI Taxonomy" id="6339"/>
    <lineage>
        <taxon>Eukaryota</taxon>
        <taxon>Metazoa</taxon>
        <taxon>Ecdysozoa</taxon>
        <taxon>Nematoda</taxon>
        <taxon>Chromadorea</taxon>
        <taxon>Rhabditida</taxon>
        <taxon>Rhabditina</taxon>
        <taxon>Rhabditomorpha</taxon>
        <taxon>Strongyloidea</taxon>
        <taxon>Heligmosomidae</taxon>
        <taxon>Heligmosomoides</taxon>
    </lineage>
</organism>
<proteinExistence type="predicted"/>
<protein>
    <submittedName>
        <fullName evidence="1 3">Uncharacterized protein</fullName>
    </submittedName>
</protein>
<gene>
    <name evidence="1" type="ORF">HPBE_LOCUS19036</name>
</gene>
<accession>A0A3P8B918</accession>
<evidence type="ECO:0000313" key="3">
    <source>
        <dbReference type="WBParaSite" id="HPBE_0001903701-mRNA-1"/>
    </source>
</evidence>
<dbReference type="WBParaSite" id="HPBE_0001903701-mRNA-1">
    <property type="protein sequence ID" value="HPBE_0001903701-mRNA-1"/>
    <property type="gene ID" value="HPBE_0001903701"/>
</dbReference>